<dbReference type="InterPro" id="IPR006170">
    <property type="entry name" value="PBP/GOBP"/>
</dbReference>
<comment type="subcellular location">
    <subcellularLocation>
        <location evidence="1">Secreted</location>
    </subcellularLocation>
</comment>
<organism evidence="6 7">
    <name type="scientific">Lutzomyia longipalpis</name>
    <name type="common">Sand fly</name>
    <dbReference type="NCBI Taxonomy" id="7200"/>
    <lineage>
        <taxon>Eukaryota</taxon>
        <taxon>Metazoa</taxon>
        <taxon>Ecdysozoa</taxon>
        <taxon>Arthropoda</taxon>
        <taxon>Hexapoda</taxon>
        <taxon>Insecta</taxon>
        <taxon>Pterygota</taxon>
        <taxon>Neoptera</taxon>
        <taxon>Endopterygota</taxon>
        <taxon>Diptera</taxon>
        <taxon>Nematocera</taxon>
        <taxon>Psychodoidea</taxon>
        <taxon>Psychodidae</taxon>
        <taxon>Lutzomyia</taxon>
        <taxon>Lutzomyia</taxon>
    </lineage>
</organism>
<reference evidence="6" key="1">
    <citation type="submission" date="2020-05" db="UniProtKB">
        <authorList>
            <consortium name="EnsemblMetazoa"/>
        </authorList>
    </citation>
    <scope>IDENTIFICATION</scope>
    <source>
        <strain evidence="6">Jacobina</strain>
    </source>
</reference>
<dbReference type="SUPFAM" id="SSF47565">
    <property type="entry name" value="Insect pheromone/odorant-binding proteins"/>
    <property type="match status" value="1"/>
</dbReference>
<evidence type="ECO:0000313" key="6">
    <source>
        <dbReference type="EnsemblMetazoa" id="LLOJ000936-PA"/>
    </source>
</evidence>
<dbReference type="InterPro" id="IPR036728">
    <property type="entry name" value="PBP_GOBP_sf"/>
</dbReference>
<dbReference type="GO" id="GO:0035275">
    <property type="term" value="F:dibutyl phthalate binding"/>
    <property type="evidence" value="ECO:0007669"/>
    <property type="project" value="TreeGrafter"/>
</dbReference>
<accession>A0A1B0CAG3</accession>
<dbReference type="Proteomes" id="UP000092461">
    <property type="component" value="Unassembled WGS sequence"/>
</dbReference>
<evidence type="ECO:0000256" key="5">
    <source>
        <dbReference type="SAM" id="Phobius"/>
    </source>
</evidence>
<evidence type="ECO:0000256" key="1">
    <source>
        <dbReference type="ARBA" id="ARBA00004613"/>
    </source>
</evidence>
<dbReference type="AlphaFoldDB" id="A0A1B0CAG3"/>
<dbReference type="VEuPathDB" id="VectorBase:LLOJ000936"/>
<protein>
    <submittedName>
        <fullName evidence="6">Uncharacterized protein</fullName>
    </submittedName>
</protein>
<keyword evidence="5" id="KW-0812">Transmembrane</keyword>
<keyword evidence="5" id="KW-1133">Transmembrane helix</keyword>
<keyword evidence="4" id="KW-0800">Toxin</keyword>
<evidence type="ECO:0000256" key="2">
    <source>
        <dbReference type="ARBA" id="ARBA00008098"/>
    </source>
</evidence>
<dbReference type="FunFam" id="1.10.238.20:FF:000001">
    <property type="entry name" value="General odorant-binding protein lush"/>
    <property type="match status" value="1"/>
</dbReference>
<dbReference type="GO" id="GO:0005549">
    <property type="term" value="F:odorant binding"/>
    <property type="evidence" value="ECO:0007669"/>
    <property type="project" value="InterPro"/>
</dbReference>
<dbReference type="GO" id="GO:0005576">
    <property type="term" value="C:extracellular region"/>
    <property type="evidence" value="ECO:0007669"/>
    <property type="project" value="UniProtKB-SubCell"/>
</dbReference>
<keyword evidence="5" id="KW-0472">Membrane</keyword>
<evidence type="ECO:0000313" key="7">
    <source>
        <dbReference type="Proteomes" id="UP000092461"/>
    </source>
</evidence>
<dbReference type="GO" id="GO:0042048">
    <property type="term" value="P:olfactory behavior"/>
    <property type="evidence" value="ECO:0007669"/>
    <property type="project" value="TreeGrafter"/>
</dbReference>
<dbReference type="VEuPathDB" id="VectorBase:LLONM1_004906"/>
<dbReference type="PANTHER" id="PTHR21364">
    <property type="entry name" value="GENERAL ODORANT-BINDING PROTEIN 19A"/>
    <property type="match status" value="1"/>
</dbReference>
<dbReference type="SMART" id="SM00708">
    <property type="entry name" value="PhBP"/>
    <property type="match status" value="1"/>
</dbReference>
<dbReference type="GO" id="GO:0090729">
    <property type="term" value="F:toxin activity"/>
    <property type="evidence" value="ECO:0007669"/>
    <property type="project" value="UniProtKB-KW"/>
</dbReference>
<evidence type="ECO:0000256" key="4">
    <source>
        <dbReference type="ARBA" id="ARBA00022656"/>
    </source>
</evidence>
<keyword evidence="3" id="KW-0964">Secreted</keyword>
<dbReference type="EMBL" id="AJWK01003749">
    <property type="status" value="NOT_ANNOTATED_CDS"/>
    <property type="molecule type" value="Genomic_DNA"/>
</dbReference>
<dbReference type="EnsemblMetazoa" id="LLOJ000936-RA">
    <property type="protein sequence ID" value="LLOJ000936-PA"/>
    <property type="gene ID" value="LLOJ000936"/>
</dbReference>
<sequence>MRNFPERFAFSSHIKSPQVPGNRAVDHSRSKCYEEVFSSLSLGKKSVVKMCGKLVLSLGLLAIFVTISVEAVTFEDAKQLATYFSEPCRRKYRVSNELIESVNKGNFPEDRELKCYANCMLEATGTVSRGRINYRMTIQQIDLFFPEEMKEPAKKTVDACRGSVKGFKDYCDASYSYVQCMYKNNRKYFYFP</sequence>
<comment type="similarity">
    <text evidence="2">Belongs to the PBP/GOBP family.</text>
</comment>
<evidence type="ECO:0000256" key="3">
    <source>
        <dbReference type="ARBA" id="ARBA00022525"/>
    </source>
</evidence>
<dbReference type="PANTHER" id="PTHR21364:SF2">
    <property type="entry name" value="GENERAL ODORANT-BINDING PROTEIN 19A"/>
    <property type="match status" value="1"/>
</dbReference>
<name>A0A1B0CAG3_LUTLO</name>
<feature type="transmembrane region" description="Helical" evidence="5">
    <location>
        <begin position="54"/>
        <end position="74"/>
    </location>
</feature>
<keyword evidence="7" id="KW-1185">Reference proteome</keyword>
<dbReference type="GO" id="GO:0007608">
    <property type="term" value="P:sensory perception of smell"/>
    <property type="evidence" value="ECO:0007669"/>
    <property type="project" value="TreeGrafter"/>
</dbReference>
<dbReference type="CDD" id="cd23992">
    <property type="entry name" value="PBP_GOBP"/>
    <property type="match status" value="1"/>
</dbReference>
<proteinExistence type="inferred from homology"/>
<dbReference type="Pfam" id="PF01395">
    <property type="entry name" value="PBP_GOBP"/>
    <property type="match status" value="1"/>
</dbReference>
<dbReference type="Gene3D" id="1.10.238.20">
    <property type="entry name" value="Pheromone/general odorant binding protein domain"/>
    <property type="match status" value="1"/>
</dbReference>